<dbReference type="EMBL" id="LGRX02035180">
    <property type="protein sequence ID" value="KAK3235995.1"/>
    <property type="molecule type" value="Genomic_DNA"/>
</dbReference>
<proteinExistence type="predicted"/>
<keyword evidence="2" id="KW-1185">Reference proteome</keyword>
<name>A0AAE0BHC1_9CHLO</name>
<accession>A0AAE0BHC1</accession>
<protein>
    <submittedName>
        <fullName evidence="1">Uncharacterized protein</fullName>
    </submittedName>
</protein>
<organism evidence="1 2">
    <name type="scientific">Cymbomonas tetramitiformis</name>
    <dbReference type="NCBI Taxonomy" id="36881"/>
    <lineage>
        <taxon>Eukaryota</taxon>
        <taxon>Viridiplantae</taxon>
        <taxon>Chlorophyta</taxon>
        <taxon>Pyramimonadophyceae</taxon>
        <taxon>Pyramimonadales</taxon>
        <taxon>Pyramimonadaceae</taxon>
        <taxon>Cymbomonas</taxon>
    </lineage>
</organism>
<dbReference type="AlphaFoldDB" id="A0AAE0BHC1"/>
<gene>
    <name evidence="1" type="ORF">CYMTET_53835</name>
</gene>
<comment type="caution">
    <text evidence="1">The sequence shown here is derived from an EMBL/GenBank/DDBJ whole genome shotgun (WGS) entry which is preliminary data.</text>
</comment>
<evidence type="ECO:0000313" key="2">
    <source>
        <dbReference type="Proteomes" id="UP001190700"/>
    </source>
</evidence>
<reference evidence="1 2" key="1">
    <citation type="journal article" date="2015" name="Genome Biol. Evol.">
        <title>Comparative Genomics of a Bacterivorous Green Alga Reveals Evolutionary Causalities and Consequences of Phago-Mixotrophic Mode of Nutrition.</title>
        <authorList>
            <person name="Burns J.A."/>
            <person name="Paasch A."/>
            <person name="Narechania A."/>
            <person name="Kim E."/>
        </authorList>
    </citation>
    <scope>NUCLEOTIDE SEQUENCE [LARGE SCALE GENOMIC DNA]</scope>
    <source>
        <strain evidence="1 2">PLY_AMNH</strain>
    </source>
</reference>
<dbReference type="Proteomes" id="UP001190700">
    <property type="component" value="Unassembled WGS sequence"/>
</dbReference>
<evidence type="ECO:0000313" key="1">
    <source>
        <dbReference type="EMBL" id="KAK3235995.1"/>
    </source>
</evidence>
<sequence>MFGQDRDWAFYQANRRFPKNVEFMLELCKVVDEDDELPMYSNLYDVEGTYTEDDLMIAFCYFHTQYNINGKKHSFVVAANYDTFKQDVGRLRQVSFAPLRERAFVMLMSKYNAKAQVLVSVQAAATSADALLPESPAQEGFSVEDQEGSSRDFAVGSCGAAVGGWGPEPEAGFADEEAEGSYRGLQAVSLCRGKV</sequence>